<dbReference type="OrthoDB" id="6154374at2759"/>
<keyword evidence="2" id="KW-1185">Reference proteome</keyword>
<sequence length="415" mass="46487">MASGYSEEFFYSSTPERNLELPPPYGEFIFRPPTRRQGVKSSKSFKDKKTKNKGRGPPSRMYATVRDPRIAPGYPLIHPDFITPQQFIPNIVPPEPRPIKPARSKSFNNNKKTEQRNKLKDPPPFMTYRCQSFPGDELEDQGLSYSIVPHQLLSQSKQRLGLHEELFCPPSSPNSGPSSPAYDQASPELDLPSPKDPFKVNYSGMYVPSNELENSLTLKELNETEVVVSPKPQKKKSAVRQILSSLFSSKKPSEQTHSKNERKIKTEVTKSAKPVTVRTVSSEMTQEQANDEKTKESSVESEEAQQQASKRGTRPSAKVLHQNDQQDQIIEELKKKNSLTRKEDSLDIQEIPGLSPRSEEASEADAGVGDLSRKSENLDTSRALQQEQDQAEGIRKSKSVPSDLAKGQSGQCAKY</sequence>
<dbReference type="AlphaFoldDB" id="A0A8B8AX75"/>
<feature type="compositionally biased region" description="Basic and acidic residues" evidence="1">
    <location>
        <begin position="111"/>
        <end position="121"/>
    </location>
</feature>
<evidence type="ECO:0000313" key="2">
    <source>
        <dbReference type="Proteomes" id="UP000694844"/>
    </source>
</evidence>
<dbReference type="Proteomes" id="UP000694844">
    <property type="component" value="Chromosome 8"/>
</dbReference>
<reference evidence="3" key="1">
    <citation type="submission" date="2025-08" db="UniProtKB">
        <authorList>
            <consortium name="RefSeq"/>
        </authorList>
    </citation>
    <scope>IDENTIFICATION</scope>
    <source>
        <tissue evidence="3">Whole sample</tissue>
    </source>
</reference>
<dbReference type="GeneID" id="111105693"/>
<evidence type="ECO:0000313" key="3">
    <source>
        <dbReference type="RefSeq" id="XP_022295760.1"/>
    </source>
</evidence>
<dbReference type="RefSeq" id="XP_022295760.1">
    <property type="nucleotide sequence ID" value="XM_022440052.1"/>
</dbReference>
<protein>
    <submittedName>
        <fullName evidence="3">Uncharacterized protein LOC111105693</fullName>
    </submittedName>
</protein>
<feature type="region of interest" description="Disordered" evidence="1">
    <location>
        <begin position="163"/>
        <end position="199"/>
    </location>
</feature>
<feature type="compositionally biased region" description="Basic and acidic residues" evidence="1">
    <location>
        <begin position="331"/>
        <end position="345"/>
    </location>
</feature>
<name>A0A8B8AX75_CRAVI</name>
<organism evidence="2 3">
    <name type="scientific">Crassostrea virginica</name>
    <name type="common">Eastern oyster</name>
    <dbReference type="NCBI Taxonomy" id="6565"/>
    <lineage>
        <taxon>Eukaryota</taxon>
        <taxon>Metazoa</taxon>
        <taxon>Spiralia</taxon>
        <taxon>Lophotrochozoa</taxon>
        <taxon>Mollusca</taxon>
        <taxon>Bivalvia</taxon>
        <taxon>Autobranchia</taxon>
        <taxon>Pteriomorphia</taxon>
        <taxon>Ostreida</taxon>
        <taxon>Ostreoidea</taxon>
        <taxon>Ostreidae</taxon>
        <taxon>Crassostrea</taxon>
    </lineage>
</organism>
<dbReference type="KEGG" id="cvn:111105693"/>
<feature type="region of interest" description="Disordered" evidence="1">
    <location>
        <begin position="1"/>
        <end position="67"/>
    </location>
</feature>
<gene>
    <name evidence="3" type="primary">LOC111105693</name>
</gene>
<feature type="compositionally biased region" description="Basic and acidic residues" evidence="1">
    <location>
        <begin position="251"/>
        <end position="270"/>
    </location>
</feature>
<feature type="region of interest" description="Disordered" evidence="1">
    <location>
        <begin position="87"/>
        <end position="133"/>
    </location>
</feature>
<accession>A0A8B8AX75</accession>
<proteinExistence type="predicted"/>
<feature type="region of interest" description="Disordered" evidence="1">
    <location>
        <begin position="246"/>
        <end position="415"/>
    </location>
</feature>
<evidence type="ECO:0000256" key="1">
    <source>
        <dbReference type="SAM" id="MobiDB-lite"/>
    </source>
</evidence>
<feature type="compositionally biased region" description="Polar residues" evidence="1">
    <location>
        <begin position="278"/>
        <end position="288"/>
    </location>
</feature>